<reference evidence="2 3" key="1">
    <citation type="submission" date="2024-04" db="EMBL/GenBank/DDBJ databases">
        <title>New Clade of Flavobacterium.</title>
        <authorList>
            <person name="Matos L."/>
            <person name="Proenca D.N."/>
            <person name="Fransisco R.M."/>
            <person name="Chung A.P."/>
            <person name="Maccario L."/>
            <person name="Sorensen S.J."/>
            <person name="Morais P.V."/>
        </authorList>
    </citation>
    <scope>NUCLEOTIDE SEQUENCE [LARGE SCALE GENOMIC DNA]</scope>
    <source>
        <strain evidence="2 3">FBOR7N2.3</strain>
    </source>
</reference>
<accession>A0ABV4TIK3</accession>
<evidence type="ECO:0000313" key="3">
    <source>
        <dbReference type="Proteomes" id="UP001574170"/>
    </source>
</evidence>
<dbReference type="Pfam" id="PF18990">
    <property type="entry name" value="DUF5723"/>
    <property type="match status" value="1"/>
</dbReference>
<comment type="caution">
    <text evidence="2">The sequence shown here is derived from an EMBL/GenBank/DDBJ whole genome shotgun (WGS) entry which is preliminary data.</text>
</comment>
<name>A0ABV4TIK3_9FLAO</name>
<gene>
    <name evidence="2" type="ORF">AAGV33_05310</name>
</gene>
<protein>
    <submittedName>
        <fullName evidence="2">DUF5723 family protein</fullName>
    </submittedName>
</protein>
<proteinExistence type="predicted"/>
<feature type="domain" description="DUF5723" evidence="1">
    <location>
        <begin position="38"/>
        <end position="434"/>
    </location>
</feature>
<evidence type="ECO:0000259" key="1">
    <source>
        <dbReference type="Pfam" id="PF18990"/>
    </source>
</evidence>
<dbReference type="Proteomes" id="UP001574170">
    <property type="component" value="Unassembled WGS sequence"/>
</dbReference>
<dbReference type="RefSeq" id="WP_373390916.1">
    <property type="nucleotide sequence ID" value="NZ_JBCFQJ010000006.1"/>
</dbReference>
<keyword evidence="3" id="KW-1185">Reference proteome</keyword>
<evidence type="ECO:0000313" key="2">
    <source>
        <dbReference type="EMBL" id="MFA9193815.1"/>
    </source>
</evidence>
<dbReference type="EMBL" id="JBCFQK010000005">
    <property type="protein sequence ID" value="MFA9193815.1"/>
    <property type="molecule type" value="Genomic_DNA"/>
</dbReference>
<sequence>MRKILLILGLFLAINCFSQNKQILYNFTSVPQSLMTNPGVDFKYKYYFGVPLLSGMSFKVGTTGFSAYDLFANDGVDFNQKLRNVVYSTTRRDHVAVNEQIEIFNGGIKLGDWLENKGYLSFGLYQEFDLWSYMPKDLAILALDGNQNYIGKTFNLSDLNVKAEMLSVLHLGYHKNVSEKFIIGGRAKVYFSGFNATSTNNSGSITTRLSNTTMYEQEINSDMRLNTSGISKYIADDYDGDVATDVRKQVLLAGDLGLGFDLGFTYYPKKNTQITASILDVGFIRHTKDVENFTYRGYYKYEGINPNFTDIDNPDGVYSDFKKAVKLDTLYNKYTTWRPIKLNASYQYSYGTPSDDDCVCITGDKRYKNAVGAQLFVMSTPRAPITALTGFYQRNISNQFQVKATYTLDSYSYTNVGLGLSANLGKFNMYFMADNLLEYRDVSKANSLSFQFGFNFIFADSNEPSY</sequence>
<dbReference type="InterPro" id="IPR043781">
    <property type="entry name" value="DUF5723"/>
</dbReference>
<organism evidence="2 3">
    <name type="scientific">Flavobacterium magnesitis</name>
    <dbReference type="NCBI Taxonomy" id="3138077"/>
    <lineage>
        <taxon>Bacteria</taxon>
        <taxon>Pseudomonadati</taxon>
        <taxon>Bacteroidota</taxon>
        <taxon>Flavobacteriia</taxon>
        <taxon>Flavobacteriales</taxon>
        <taxon>Flavobacteriaceae</taxon>
        <taxon>Flavobacterium</taxon>
    </lineage>
</organism>